<evidence type="ECO:0000256" key="6">
    <source>
        <dbReference type="SAM" id="Coils"/>
    </source>
</evidence>
<feature type="compositionally biased region" description="Acidic residues" evidence="7">
    <location>
        <begin position="103"/>
        <end position="144"/>
    </location>
</feature>
<evidence type="ECO:0000259" key="8">
    <source>
        <dbReference type="Pfam" id="PF03914"/>
    </source>
</evidence>
<evidence type="ECO:0000256" key="4">
    <source>
        <dbReference type="ARBA" id="ARBA00023242"/>
    </source>
</evidence>
<keyword evidence="5" id="KW-0690">Ribosome biogenesis</keyword>
<evidence type="ECO:0000256" key="3">
    <source>
        <dbReference type="ARBA" id="ARBA00023054"/>
    </source>
</evidence>
<feature type="region of interest" description="Disordered" evidence="7">
    <location>
        <begin position="1"/>
        <end position="34"/>
    </location>
</feature>
<dbReference type="Pfam" id="PF07540">
    <property type="entry name" value="NOC3p"/>
    <property type="match status" value="1"/>
</dbReference>
<comment type="similarity">
    <text evidence="2 5">Belongs to the CBF/MAK21 family.</text>
</comment>
<dbReference type="GO" id="GO:0006270">
    <property type="term" value="P:DNA replication initiation"/>
    <property type="evidence" value="ECO:0007669"/>
    <property type="project" value="TreeGrafter"/>
</dbReference>
<dbReference type="AlphaFoldDB" id="A0A9P5S324"/>
<dbReference type="PANTHER" id="PTHR14428">
    <property type="entry name" value="NUCLEOLAR COMPLEX PROTEIN 3"/>
    <property type="match status" value="1"/>
</dbReference>
<evidence type="ECO:0000256" key="7">
    <source>
        <dbReference type="SAM" id="MobiDB-lite"/>
    </source>
</evidence>
<dbReference type="Pfam" id="PF03914">
    <property type="entry name" value="CBF"/>
    <property type="match status" value="1"/>
</dbReference>
<dbReference type="OrthoDB" id="10263597at2759"/>
<sequence>MPPKKGGKPAPVKKNAPKKKPTGNKKENKGEKQIKVPKIVVPNFEVSEDVEIDEEDIEFFKENSQLSGFLSKMDTVKLAKNEIIKAKKKTTMGALKKGPVEQTADDVASESDNSGDDSDDSDLEGMEIDMDSDDEPLSEEDFSDMEAGHYETMRGAGADSESEDERIVDSDEEQDYEQAPRKAEGWSEKGSTRLPIKLADGRIKEVEDNRVRPSEKKDDDSEEEDEVADSDFAEEEDDQEEVTVFEDEEEVKPAKKLPKKVVLAQKKEEMATIAQTIIADPEANVGQLKKLRAMAQDPSDVIKKLALLTQLAVYKDILPGYRIRPLSEKEQSVTVSKEVAKLRDYEQSLLLNYQHYLQSLEKVLAQDKSGKEEEEAEAAASKGATASLTAPVAAAAGGDDAATKKAKADMATVAIHCMCNLLTSVTHFNFRLNLMTALIARMSRRYWSELSETCSKALKEVFTEDEAGEVSLDAVKLITKMIKSKSYLVHPNVISAFLSLRLKEELPTRASGDEDNNPRKRKKKEKVHISKKNRKLLKAKKEVEVEMKEAEAVVDKEEKMRMQTETLKLVFITYFRILKHAPGSPLLPAVLEGLAKFAHLINVDFFTDLLEVLKKIMVGGADAHQFDNFTPANRRTQLLCIVTAFQLLQGQGEALNIDLKAFYNEFYTSLLTVAMNPDIEGNIFEAADAAAKEKERQKLAAKSQWKGKNAKKISGEEEVLVVLGSDRELILKGFELLFFSTKGKIPVIRAASFLKRIAVASLQFPNKSMKDFLVIMKKLVQKQPQLDQLLTGTDEDRAGNGVYHPALNDPELCNPMAASLWEFELMKSHFDPKVRQMARELAAFTPSAGMRTHDRTINH</sequence>
<dbReference type="GO" id="GO:0005730">
    <property type="term" value="C:nucleolus"/>
    <property type="evidence" value="ECO:0007669"/>
    <property type="project" value="UniProtKB-SubCell"/>
</dbReference>
<gene>
    <name evidence="10" type="ORF">BG015_005903</name>
</gene>
<accession>A0A9P5S324</accession>
<dbReference type="InterPro" id="IPR016903">
    <property type="entry name" value="Nucleolar_cplx-assoc_3"/>
</dbReference>
<reference evidence="10" key="1">
    <citation type="journal article" date="2020" name="Fungal Divers.">
        <title>Resolving the Mortierellaceae phylogeny through synthesis of multi-gene phylogenetics and phylogenomics.</title>
        <authorList>
            <person name="Vandepol N."/>
            <person name="Liber J."/>
            <person name="Desiro A."/>
            <person name="Na H."/>
            <person name="Kennedy M."/>
            <person name="Barry K."/>
            <person name="Grigoriev I.V."/>
            <person name="Miller A.N."/>
            <person name="O'Donnell K."/>
            <person name="Stajich J.E."/>
            <person name="Bonito G."/>
        </authorList>
    </citation>
    <scope>NUCLEOTIDE SEQUENCE</scope>
    <source>
        <strain evidence="10">NRRL 6426</strain>
    </source>
</reference>
<dbReference type="InterPro" id="IPR011501">
    <property type="entry name" value="Noc3_N"/>
</dbReference>
<feature type="region of interest" description="Disordered" evidence="7">
    <location>
        <begin position="88"/>
        <end position="247"/>
    </location>
</feature>
<feature type="compositionally biased region" description="Basic and acidic residues" evidence="7">
    <location>
        <begin position="199"/>
        <end position="219"/>
    </location>
</feature>
<evidence type="ECO:0000259" key="9">
    <source>
        <dbReference type="Pfam" id="PF07540"/>
    </source>
</evidence>
<dbReference type="GO" id="GO:0042254">
    <property type="term" value="P:ribosome biogenesis"/>
    <property type="evidence" value="ECO:0007669"/>
    <property type="project" value="UniProtKB-KW"/>
</dbReference>
<feature type="compositionally biased region" description="Acidic residues" evidence="7">
    <location>
        <begin position="160"/>
        <end position="176"/>
    </location>
</feature>
<evidence type="ECO:0000313" key="10">
    <source>
        <dbReference type="EMBL" id="KAF9152020.1"/>
    </source>
</evidence>
<dbReference type="Proteomes" id="UP000748756">
    <property type="component" value="Unassembled WGS sequence"/>
</dbReference>
<feature type="coiled-coil region" evidence="6">
    <location>
        <begin position="529"/>
        <end position="560"/>
    </location>
</feature>
<comment type="caution">
    <text evidence="10">The sequence shown here is derived from an EMBL/GenBank/DDBJ whole genome shotgun (WGS) entry which is preliminary data.</text>
</comment>
<evidence type="ECO:0000256" key="5">
    <source>
        <dbReference type="PIRNR" id="PIRNR028977"/>
    </source>
</evidence>
<keyword evidence="3 6" id="KW-0175">Coiled coil</keyword>
<feature type="compositionally biased region" description="Basic and acidic residues" evidence="7">
    <location>
        <begin position="24"/>
        <end position="34"/>
    </location>
</feature>
<evidence type="ECO:0000313" key="11">
    <source>
        <dbReference type="Proteomes" id="UP000748756"/>
    </source>
</evidence>
<comment type="subcellular location">
    <subcellularLocation>
        <location evidence="1 5">Nucleus</location>
        <location evidence="1 5">Nucleolus</location>
    </subcellularLocation>
</comment>
<dbReference type="PIRSF" id="PIRSF028977">
    <property type="entry name" value="Nucleolar_complex_p3"/>
    <property type="match status" value="1"/>
</dbReference>
<organism evidence="10 11">
    <name type="scientific">Linnemannia schmuckeri</name>
    <dbReference type="NCBI Taxonomy" id="64567"/>
    <lineage>
        <taxon>Eukaryota</taxon>
        <taxon>Fungi</taxon>
        <taxon>Fungi incertae sedis</taxon>
        <taxon>Mucoromycota</taxon>
        <taxon>Mortierellomycotina</taxon>
        <taxon>Mortierellomycetes</taxon>
        <taxon>Mortierellales</taxon>
        <taxon>Mortierellaceae</taxon>
        <taxon>Linnemannia</taxon>
    </lineage>
</organism>
<evidence type="ECO:0000256" key="2">
    <source>
        <dbReference type="ARBA" id="ARBA00007797"/>
    </source>
</evidence>
<evidence type="ECO:0000256" key="1">
    <source>
        <dbReference type="ARBA" id="ARBA00004604"/>
    </source>
</evidence>
<dbReference type="PANTHER" id="PTHR14428:SF5">
    <property type="entry name" value="NUCLEOLAR COMPLEX PROTEIN 3 HOMOLOG"/>
    <property type="match status" value="1"/>
</dbReference>
<name>A0A9P5S324_9FUNG</name>
<feature type="compositionally biased region" description="Acidic residues" evidence="7">
    <location>
        <begin position="220"/>
        <end position="247"/>
    </location>
</feature>
<feature type="domain" description="Nucleolar complex-associated protein 3 N-terminal" evidence="9">
    <location>
        <begin position="265"/>
        <end position="356"/>
    </location>
</feature>
<dbReference type="EMBL" id="JAAAUQ010000275">
    <property type="protein sequence ID" value="KAF9152020.1"/>
    <property type="molecule type" value="Genomic_DNA"/>
</dbReference>
<proteinExistence type="inferred from homology"/>
<protein>
    <recommendedName>
        <fullName evidence="5">Nucleolar complex-associated protein 3</fullName>
    </recommendedName>
</protein>
<dbReference type="InterPro" id="IPR005612">
    <property type="entry name" value="CCAAT-binding_factor"/>
</dbReference>
<dbReference type="GO" id="GO:0003682">
    <property type="term" value="F:chromatin binding"/>
    <property type="evidence" value="ECO:0007669"/>
    <property type="project" value="TreeGrafter"/>
</dbReference>
<keyword evidence="11" id="KW-1185">Reference proteome</keyword>
<feature type="compositionally biased region" description="Basic and acidic residues" evidence="7">
    <location>
        <begin position="178"/>
        <end position="191"/>
    </location>
</feature>
<keyword evidence="4" id="KW-0539">Nucleus</keyword>
<feature type="domain" description="CCAAT-binding factor" evidence="8">
    <location>
        <begin position="638"/>
        <end position="838"/>
    </location>
</feature>
<comment type="function">
    <text evidence="5">Required for synthesis of 60S ribosomal subunits and the transport of pre-ribosomes from the nucleoplasm to the cytoplasm.</text>
</comment>